<feature type="region of interest" description="Disordered" evidence="3">
    <location>
        <begin position="222"/>
        <end position="241"/>
    </location>
</feature>
<feature type="domain" description="Rhodanese" evidence="4">
    <location>
        <begin position="45"/>
        <end position="163"/>
    </location>
</feature>
<dbReference type="CDD" id="cd01448">
    <property type="entry name" value="TST_Repeat_1"/>
    <property type="match status" value="1"/>
</dbReference>
<evidence type="ECO:0000313" key="6">
    <source>
        <dbReference type="Proteomes" id="UP000076798"/>
    </source>
</evidence>
<sequence length="350" mass="38644">MQTLRRARSLLSAVPVHFARSYTSTMAKAPFLVSPHELSSLVASSSASVKILDASWFMPNSPRNAETEFGAKRIPKAQFFDLDKVASPHELGLKHMMPSNHQFKEACDKWQIGNDDHVVIYDTQGVFSSPRALFTFRAFNHDRSSILNGGLPAWEAQNYPVELGPIPEPVQALGESELATKTYKLPEMDPSVIKDYEQIAANCRLDPQTSLSAELVLDARSKGRWTGADPEPRPSLSSGHMPHSISLPFNQLVQTHTVPETGTTYTTLRGPEELKKSFQAILGDEELEAVLSGQRKLVNSCGSGMTAAINWLCLQIIGCNSAIYDESWTGYASRPESIILKGERSLEERV</sequence>
<dbReference type="GO" id="GO:0005739">
    <property type="term" value="C:mitochondrion"/>
    <property type="evidence" value="ECO:0007669"/>
    <property type="project" value="TreeGrafter"/>
</dbReference>
<dbReference type="Gene3D" id="3.40.250.10">
    <property type="entry name" value="Rhodanese-like domain"/>
    <property type="match status" value="2"/>
</dbReference>
<evidence type="ECO:0000256" key="1">
    <source>
        <dbReference type="ARBA" id="ARBA00022679"/>
    </source>
</evidence>
<protein>
    <submittedName>
        <fullName evidence="5">Rhodanese-like protein</fullName>
    </submittedName>
</protein>
<evidence type="ECO:0000256" key="2">
    <source>
        <dbReference type="ARBA" id="ARBA00022737"/>
    </source>
</evidence>
<dbReference type="PROSITE" id="PS50206">
    <property type="entry name" value="RHODANESE_3"/>
    <property type="match status" value="2"/>
</dbReference>
<dbReference type="Pfam" id="PF00581">
    <property type="entry name" value="Rhodanese"/>
    <property type="match status" value="1"/>
</dbReference>
<keyword evidence="2" id="KW-0677">Repeat</keyword>
<dbReference type="OrthoDB" id="270167at2759"/>
<gene>
    <name evidence="5" type="ORF">SISSUDRAFT_1012732</name>
</gene>
<name>A0A166J9Q0_9AGAM</name>
<dbReference type="STRING" id="1314776.A0A166J9Q0"/>
<evidence type="ECO:0000256" key="3">
    <source>
        <dbReference type="SAM" id="MobiDB-lite"/>
    </source>
</evidence>
<reference evidence="5 6" key="1">
    <citation type="journal article" date="2016" name="Mol. Biol. Evol.">
        <title>Comparative Genomics of Early-Diverging Mushroom-Forming Fungi Provides Insights into the Origins of Lignocellulose Decay Capabilities.</title>
        <authorList>
            <person name="Nagy L.G."/>
            <person name="Riley R."/>
            <person name="Tritt A."/>
            <person name="Adam C."/>
            <person name="Daum C."/>
            <person name="Floudas D."/>
            <person name="Sun H."/>
            <person name="Yadav J.S."/>
            <person name="Pangilinan J."/>
            <person name="Larsson K.H."/>
            <person name="Matsuura K."/>
            <person name="Barry K."/>
            <person name="Labutti K."/>
            <person name="Kuo R."/>
            <person name="Ohm R.A."/>
            <person name="Bhattacharya S.S."/>
            <person name="Shirouzu T."/>
            <person name="Yoshinaga Y."/>
            <person name="Martin F.M."/>
            <person name="Grigoriev I.V."/>
            <person name="Hibbett D.S."/>
        </authorList>
    </citation>
    <scope>NUCLEOTIDE SEQUENCE [LARGE SCALE GENOMIC DNA]</scope>
    <source>
        <strain evidence="5 6">HHB10207 ss-3</strain>
    </source>
</reference>
<accession>A0A166J9Q0</accession>
<keyword evidence="1" id="KW-0808">Transferase</keyword>
<keyword evidence="6" id="KW-1185">Reference proteome</keyword>
<dbReference type="SMART" id="SM00450">
    <property type="entry name" value="RHOD"/>
    <property type="match status" value="2"/>
</dbReference>
<dbReference type="AlphaFoldDB" id="A0A166J9Q0"/>
<dbReference type="InterPro" id="IPR045078">
    <property type="entry name" value="TST/MPST-like"/>
</dbReference>
<dbReference type="InterPro" id="IPR036873">
    <property type="entry name" value="Rhodanese-like_dom_sf"/>
</dbReference>
<evidence type="ECO:0000259" key="4">
    <source>
        <dbReference type="PROSITE" id="PS50206"/>
    </source>
</evidence>
<dbReference type="PANTHER" id="PTHR11364:SF27">
    <property type="entry name" value="SULFURTRANSFERASE"/>
    <property type="match status" value="1"/>
</dbReference>
<feature type="domain" description="Rhodanese" evidence="4">
    <location>
        <begin position="210"/>
        <end position="340"/>
    </location>
</feature>
<dbReference type="InterPro" id="IPR001763">
    <property type="entry name" value="Rhodanese-like_dom"/>
</dbReference>
<organism evidence="5 6">
    <name type="scientific">Sistotremastrum suecicum HHB10207 ss-3</name>
    <dbReference type="NCBI Taxonomy" id="1314776"/>
    <lineage>
        <taxon>Eukaryota</taxon>
        <taxon>Fungi</taxon>
        <taxon>Dikarya</taxon>
        <taxon>Basidiomycota</taxon>
        <taxon>Agaricomycotina</taxon>
        <taxon>Agaricomycetes</taxon>
        <taxon>Sistotremastrales</taxon>
        <taxon>Sistotremastraceae</taxon>
        <taxon>Sistotremastrum</taxon>
    </lineage>
</organism>
<dbReference type="Proteomes" id="UP000076798">
    <property type="component" value="Unassembled WGS sequence"/>
</dbReference>
<proteinExistence type="predicted"/>
<dbReference type="SUPFAM" id="SSF52821">
    <property type="entry name" value="Rhodanese/Cell cycle control phosphatase"/>
    <property type="match status" value="2"/>
</dbReference>
<dbReference type="GO" id="GO:0004792">
    <property type="term" value="F:thiosulfate-cyanide sulfurtransferase activity"/>
    <property type="evidence" value="ECO:0007669"/>
    <property type="project" value="TreeGrafter"/>
</dbReference>
<dbReference type="EMBL" id="KV428004">
    <property type="protein sequence ID" value="KZT44518.1"/>
    <property type="molecule type" value="Genomic_DNA"/>
</dbReference>
<dbReference type="PANTHER" id="PTHR11364">
    <property type="entry name" value="THIOSULFATE SULFERTANSFERASE"/>
    <property type="match status" value="1"/>
</dbReference>
<evidence type="ECO:0000313" key="5">
    <source>
        <dbReference type="EMBL" id="KZT44518.1"/>
    </source>
</evidence>